<protein>
    <submittedName>
        <fullName evidence="1">Uncharacterized protein</fullName>
    </submittedName>
</protein>
<proteinExistence type="predicted"/>
<evidence type="ECO:0000313" key="1">
    <source>
        <dbReference type="EMBL" id="VEL40269.1"/>
    </source>
</evidence>
<keyword evidence="2" id="KW-1185">Reference proteome</keyword>
<gene>
    <name evidence="1" type="ORF">PXEA_LOCUS33709</name>
</gene>
<accession>A0A448XMG0</accession>
<organism evidence="1 2">
    <name type="scientific">Protopolystoma xenopodis</name>
    <dbReference type="NCBI Taxonomy" id="117903"/>
    <lineage>
        <taxon>Eukaryota</taxon>
        <taxon>Metazoa</taxon>
        <taxon>Spiralia</taxon>
        <taxon>Lophotrochozoa</taxon>
        <taxon>Platyhelminthes</taxon>
        <taxon>Monogenea</taxon>
        <taxon>Polyopisthocotylea</taxon>
        <taxon>Polystomatidea</taxon>
        <taxon>Polystomatidae</taxon>
        <taxon>Protopolystoma</taxon>
    </lineage>
</organism>
<name>A0A448XMG0_9PLAT</name>
<reference evidence="1" key="1">
    <citation type="submission" date="2018-11" db="EMBL/GenBank/DDBJ databases">
        <authorList>
            <consortium name="Pathogen Informatics"/>
        </authorList>
    </citation>
    <scope>NUCLEOTIDE SEQUENCE</scope>
</reference>
<dbReference type="AlphaFoldDB" id="A0A448XMG0"/>
<sequence>MNLLLFCHHLASVESYYLPYLTALYCRSSLSLYVANFSLHPPLRPDVPLTISLTDRQKGRSNPLATLLADSWVDDPKFGATGLGWFPRFVCGLATGQGAMRYHSTWKGRPQSRVASVLVIIKSQTTRQHNVANASSSPDKAEQYSTVHMATGARDPPPTCGLCGATV</sequence>
<dbReference type="Proteomes" id="UP000784294">
    <property type="component" value="Unassembled WGS sequence"/>
</dbReference>
<dbReference type="EMBL" id="CAAALY010264278">
    <property type="protein sequence ID" value="VEL40269.1"/>
    <property type="molecule type" value="Genomic_DNA"/>
</dbReference>
<evidence type="ECO:0000313" key="2">
    <source>
        <dbReference type="Proteomes" id="UP000784294"/>
    </source>
</evidence>
<comment type="caution">
    <text evidence="1">The sequence shown here is derived from an EMBL/GenBank/DDBJ whole genome shotgun (WGS) entry which is preliminary data.</text>
</comment>